<evidence type="ECO:0000313" key="2">
    <source>
        <dbReference type="EMBL" id="KXZ48549.1"/>
    </source>
</evidence>
<dbReference type="EMBL" id="LSYV01000028">
    <property type="protein sequence ID" value="KXZ48549.1"/>
    <property type="molecule type" value="Genomic_DNA"/>
</dbReference>
<comment type="caution">
    <text evidence="2">The sequence shown here is derived from an EMBL/GenBank/DDBJ whole genome shotgun (WGS) entry which is preliminary data.</text>
</comment>
<gene>
    <name evidence="2" type="ORF">GPECTOR_27g720</name>
</gene>
<keyword evidence="1" id="KW-1133">Transmembrane helix</keyword>
<name>A0A150GFB4_GONPE</name>
<feature type="transmembrane region" description="Helical" evidence="1">
    <location>
        <begin position="47"/>
        <end position="70"/>
    </location>
</feature>
<dbReference type="STRING" id="33097.A0A150GFB4"/>
<sequence>MTGSEEGRSSGGGGRTVESSSVSYNYKGAGIAVPIALPGKWRAPWGLLALSGALILIAGFGSGFGAGWAAHPARTAAHLADDAGNDPQPTNEDTLRPWVPLDFTANLPNDRVAVHYEQAAVLAPGLAALSVALTALSGSAHTHDPAVLRSFVLARYRGSQDTLARLYTVAQRLQCAE</sequence>
<evidence type="ECO:0000313" key="3">
    <source>
        <dbReference type="Proteomes" id="UP000075714"/>
    </source>
</evidence>
<dbReference type="Proteomes" id="UP000075714">
    <property type="component" value="Unassembled WGS sequence"/>
</dbReference>
<keyword evidence="3" id="KW-1185">Reference proteome</keyword>
<evidence type="ECO:0000256" key="1">
    <source>
        <dbReference type="SAM" id="Phobius"/>
    </source>
</evidence>
<reference evidence="3" key="1">
    <citation type="journal article" date="2016" name="Nat. Commun.">
        <title>The Gonium pectorale genome demonstrates co-option of cell cycle regulation during the evolution of multicellularity.</title>
        <authorList>
            <person name="Hanschen E.R."/>
            <person name="Marriage T.N."/>
            <person name="Ferris P.J."/>
            <person name="Hamaji T."/>
            <person name="Toyoda A."/>
            <person name="Fujiyama A."/>
            <person name="Neme R."/>
            <person name="Noguchi H."/>
            <person name="Minakuchi Y."/>
            <person name="Suzuki M."/>
            <person name="Kawai-Toyooka H."/>
            <person name="Smith D.R."/>
            <person name="Sparks H."/>
            <person name="Anderson J."/>
            <person name="Bakaric R."/>
            <person name="Luria V."/>
            <person name="Karger A."/>
            <person name="Kirschner M.W."/>
            <person name="Durand P.M."/>
            <person name="Michod R.E."/>
            <person name="Nozaki H."/>
            <person name="Olson B.J."/>
        </authorList>
    </citation>
    <scope>NUCLEOTIDE SEQUENCE [LARGE SCALE GENOMIC DNA]</scope>
    <source>
        <strain evidence="3">NIES-2863</strain>
    </source>
</reference>
<protein>
    <submittedName>
        <fullName evidence="2">Uncharacterized protein</fullName>
    </submittedName>
</protein>
<proteinExistence type="predicted"/>
<accession>A0A150GFB4</accession>
<dbReference type="AlphaFoldDB" id="A0A150GFB4"/>
<keyword evidence="1" id="KW-0812">Transmembrane</keyword>
<organism evidence="2 3">
    <name type="scientific">Gonium pectorale</name>
    <name type="common">Green alga</name>
    <dbReference type="NCBI Taxonomy" id="33097"/>
    <lineage>
        <taxon>Eukaryota</taxon>
        <taxon>Viridiplantae</taxon>
        <taxon>Chlorophyta</taxon>
        <taxon>core chlorophytes</taxon>
        <taxon>Chlorophyceae</taxon>
        <taxon>CS clade</taxon>
        <taxon>Chlamydomonadales</taxon>
        <taxon>Volvocaceae</taxon>
        <taxon>Gonium</taxon>
    </lineage>
</organism>
<keyword evidence="1" id="KW-0472">Membrane</keyword>